<dbReference type="SUPFAM" id="SSF49842">
    <property type="entry name" value="TNF-like"/>
    <property type="match status" value="1"/>
</dbReference>
<dbReference type="Proteomes" id="UP001356427">
    <property type="component" value="Unassembled WGS sequence"/>
</dbReference>
<gene>
    <name evidence="2" type="ORF">J4Q44_G00138770</name>
</gene>
<evidence type="ECO:0000313" key="3">
    <source>
        <dbReference type="Proteomes" id="UP001356427"/>
    </source>
</evidence>
<keyword evidence="1" id="KW-1133">Transmembrane helix</keyword>
<comment type="caution">
    <text evidence="2">The sequence shown here is derived from an EMBL/GenBank/DDBJ whole genome shotgun (WGS) entry which is preliminary data.</text>
</comment>
<keyword evidence="1" id="KW-0472">Membrane</keyword>
<dbReference type="EMBL" id="JAGTTL010000011">
    <property type="protein sequence ID" value="KAK6316353.1"/>
    <property type="molecule type" value="Genomic_DNA"/>
</dbReference>
<proteinExistence type="predicted"/>
<name>A0AAN8QZ66_9TELE</name>
<feature type="transmembrane region" description="Helical" evidence="1">
    <location>
        <begin position="12"/>
        <end position="31"/>
    </location>
</feature>
<dbReference type="Gene3D" id="2.60.120.40">
    <property type="match status" value="1"/>
</dbReference>
<sequence>MAHDICLTGFRLAGLVLAALIVNAACLIWIYSAKPVESPSGAGGGSIHDVVKFFRSPSSNSSLFLKATAHPTNQIFTELGELEWEEEIKEMGSMFLTKNRTHIQVTVAGWYVVFVKATFKLPAGNDTMDLRLQLDFTYRERTDQFASAFDTRQLLEEGQDAPLSFFVLLRMEPENKLSVMASHRKLVDYARRPVSTFITIVRCSD</sequence>
<keyword evidence="1" id="KW-0812">Transmembrane</keyword>
<reference evidence="2 3" key="1">
    <citation type="submission" date="2021-04" db="EMBL/GenBank/DDBJ databases">
        <authorList>
            <person name="De Guttry C."/>
            <person name="Zahm M."/>
            <person name="Klopp C."/>
            <person name="Cabau C."/>
            <person name="Louis A."/>
            <person name="Berthelot C."/>
            <person name="Parey E."/>
            <person name="Roest Crollius H."/>
            <person name="Montfort J."/>
            <person name="Robinson-Rechavi M."/>
            <person name="Bucao C."/>
            <person name="Bouchez O."/>
            <person name="Gislard M."/>
            <person name="Lluch J."/>
            <person name="Milhes M."/>
            <person name="Lampietro C."/>
            <person name="Lopez Roques C."/>
            <person name="Donnadieu C."/>
            <person name="Braasch I."/>
            <person name="Desvignes T."/>
            <person name="Postlethwait J."/>
            <person name="Bobe J."/>
            <person name="Wedekind C."/>
            <person name="Guiguen Y."/>
        </authorList>
    </citation>
    <scope>NUCLEOTIDE SEQUENCE [LARGE SCALE GENOMIC DNA]</scope>
    <source>
        <strain evidence="2">Cs_M1</strain>
        <tissue evidence="2">Blood</tissue>
    </source>
</reference>
<evidence type="ECO:0000256" key="1">
    <source>
        <dbReference type="SAM" id="Phobius"/>
    </source>
</evidence>
<keyword evidence="3" id="KW-1185">Reference proteome</keyword>
<organism evidence="2 3">
    <name type="scientific">Coregonus suidteri</name>
    <dbReference type="NCBI Taxonomy" id="861788"/>
    <lineage>
        <taxon>Eukaryota</taxon>
        <taxon>Metazoa</taxon>
        <taxon>Chordata</taxon>
        <taxon>Craniata</taxon>
        <taxon>Vertebrata</taxon>
        <taxon>Euteleostomi</taxon>
        <taxon>Actinopterygii</taxon>
        <taxon>Neopterygii</taxon>
        <taxon>Teleostei</taxon>
        <taxon>Protacanthopterygii</taxon>
        <taxon>Salmoniformes</taxon>
        <taxon>Salmonidae</taxon>
        <taxon>Coregoninae</taxon>
        <taxon>Coregonus</taxon>
    </lineage>
</organism>
<accession>A0AAN8QZ66</accession>
<dbReference type="InterPro" id="IPR008983">
    <property type="entry name" value="Tumour_necrosis_fac-like_dom"/>
</dbReference>
<evidence type="ECO:0000313" key="2">
    <source>
        <dbReference type="EMBL" id="KAK6316353.1"/>
    </source>
</evidence>
<dbReference type="AlphaFoldDB" id="A0AAN8QZ66"/>
<protein>
    <recommendedName>
        <fullName evidence="4">TNF family profile domain-containing protein</fullName>
    </recommendedName>
</protein>
<evidence type="ECO:0008006" key="4">
    <source>
        <dbReference type="Google" id="ProtNLM"/>
    </source>
</evidence>